<keyword evidence="5 6" id="KW-0472">Membrane</keyword>
<dbReference type="AlphaFoldDB" id="A0A0M2NIX9"/>
<evidence type="ECO:0000259" key="7">
    <source>
        <dbReference type="Pfam" id="PF10035"/>
    </source>
</evidence>
<dbReference type="PANTHER" id="PTHR33545">
    <property type="entry name" value="UPF0750 MEMBRANE PROTEIN YITT-RELATED"/>
    <property type="match status" value="1"/>
</dbReference>
<feature type="transmembrane region" description="Helical" evidence="6">
    <location>
        <begin position="156"/>
        <end position="173"/>
    </location>
</feature>
<feature type="domain" description="DUF2179" evidence="7">
    <location>
        <begin position="227"/>
        <end position="281"/>
    </location>
</feature>
<evidence type="ECO:0000256" key="4">
    <source>
        <dbReference type="ARBA" id="ARBA00022989"/>
    </source>
</evidence>
<dbReference type="PANTHER" id="PTHR33545:SF5">
    <property type="entry name" value="UPF0750 MEMBRANE PROTEIN YITT"/>
    <property type="match status" value="1"/>
</dbReference>
<dbReference type="STRING" id="270498.CHK_2278"/>
<proteinExistence type="predicted"/>
<evidence type="ECO:0000256" key="3">
    <source>
        <dbReference type="ARBA" id="ARBA00022692"/>
    </source>
</evidence>
<evidence type="ECO:0000256" key="6">
    <source>
        <dbReference type="SAM" id="Phobius"/>
    </source>
</evidence>
<feature type="transmembrane region" description="Helical" evidence="6">
    <location>
        <begin position="68"/>
        <end position="90"/>
    </location>
</feature>
<dbReference type="EMBL" id="LAYJ01000112">
    <property type="protein sequence ID" value="KKI50215.1"/>
    <property type="molecule type" value="Genomic_DNA"/>
</dbReference>
<feature type="transmembrane region" description="Helical" evidence="6">
    <location>
        <begin position="12"/>
        <end position="32"/>
    </location>
</feature>
<evidence type="ECO:0000313" key="8">
    <source>
        <dbReference type="EMBL" id="KKI50215.1"/>
    </source>
</evidence>
<dbReference type="InterPro" id="IPR019264">
    <property type="entry name" value="DUF2179"/>
</dbReference>
<dbReference type="Pfam" id="PF02588">
    <property type="entry name" value="YitT_membrane"/>
    <property type="match status" value="1"/>
</dbReference>
<keyword evidence="4 6" id="KW-1133">Transmembrane helix</keyword>
<reference evidence="8 9" key="1">
    <citation type="submission" date="2015-04" db="EMBL/GenBank/DDBJ databases">
        <title>Draft genome sequence of bacteremic isolate Catabacter hongkongensis type strain HKU16T.</title>
        <authorList>
            <person name="Lau S.K."/>
            <person name="Teng J.L."/>
            <person name="Huang Y."/>
            <person name="Curreem S.O."/>
            <person name="Tsui S.K."/>
            <person name="Woo P.C."/>
        </authorList>
    </citation>
    <scope>NUCLEOTIDE SEQUENCE [LARGE SCALE GENOMIC DNA]</scope>
    <source>
        <strain evidence="8 9">HKU16</strain>
    </source>
</reference>
<evidence type="ECO:0000256" key="2">
    <source>
        <dbReference type="ARBA" id="ARBA00022475"/>
    </source>
</evidence>
<name>A0A0M2NIX9_9FIRM</name>
<dbReference type="InterPro" id="IPR015867">
    <property type="entry name" value="N-reg_PII/ATP_PRibTrfase_C"/>
</dbReference>
<dbReference type="Proteomes" id="UP000034076">
    <property type="component" value="Unassembled WGS sequence"/>
</dbReference>
<dbReference type="Gene3D" id="3.30.70.120">
    <property type="match status" value="1"/>
</dbReference>
<dbReference type="CDD" id="cd16380">
    <property type="entry name" value="YitT_C"/>
    <property type="match status" value="1"/>
</dbReference>
<sequence>MKKRINAKTLTIDLILFLVGSFVFAIAINSFISPNNIAPGGLTGIATMLNYVFGLPIGTMVIVMNIPLFLLGFFAFGFQFVIKTVAATIISSVMIDVTEGLLPVYQGDPLITIVFGGALYGAGIALILMRGGTTGGTDLVANLVSKRWPHIPMAKMILITNVIVVACSGFVYGNLESPLYAIIVIFIESKVIDAILYGTSIATGKMLFIISKKNDLIANEIICRLGRGVTALKSRGVYTGQEGEMLVCAVRRPEVTKMYHLIHKIDPNAFIIVGEAGQIRGVGFQPNDDPAAKGFCKPCMENEKANQGEI</sequence>
<protein>
    <recommendedName>
        <fullName evidence="7">DUF2179 domain-containing protein</fullName>
    </recommendedName>
</protein>
<dbReference type="OrthoDB" id="9779786at2"/>
<evidence type="ECO:0000256" key="1">
    <source>
        <dbReference type="ARBA" id="ARBA00004651"/>
    </source>
</evidence>
<feature type="transmembrane region" description="Helical" evidence="6">
    <location>
        <begin position="110"/>
        <end position="129"/>
    </location>
</feature>
<dbReference type="PIRSF" id="PIRSF006483">
    <property type="entry name" value="Membrane_protein_YitT"/>
    <property type="match status" value="1"/>
</dbReference>
<comment type="subcellular location">
    <subcellularLocation>
        <location evidence="1">Cell membrane</location>
        <topology evidence="1">Multi-pass membrane protein</topology>
    </subcellularLocation>
</comment>
<comment type="caution">
    <text evidence="8">The sequence shown here is derived from an EMBL/GenBank/DDBJ whole genome shotgun (WGS) entry which is preliminary data.</text>
</comment>
<dbReference type="Pfam" id="PF10035">
    <property type="entry name" value="DUF2179"/>
    <property type="match status" value="1"/>
</dbReference>
<gene>
    <name evidence="8" type="ORF">CHK_2278</name>
</gene>
<keyword evidence="9" id="KW-1185">Reference proteome</keyword>
<feature type="transmembrane region" description="Helical" evidence="6">
    <location>
        <begin position="44"/>
        <end position="63"/>
    </location>
</feature>
<evidence type="ECO:0000313" key="9">
    <source>
        <dbReference type="Proteomes" id="UP000034076"/>
    </source>
</evidence>
<dbReference type="InterPro" id="IPR003740">
    <property type="entry name" value="YitT"/>
</dbReference>
<dbReference type="GO" id="GO:0005886">
    <property type="term" value="C:plasma membrane"/>
    <property type="evidence" value="ECO:0007669"/>
    <property type="project" value="UniProtKB-SubCell"/>
</dbReference>
<accession>A0A0M2NIX9</accession>
<dbReference type="RefSeq" id="WP_082103527.1">
    <property type="nucleotide sequence ID" value="NZ_LAYJ01000112.1"/>
</dbReference>
<keyword evidence="3 6" id="KW-0812">Transmembrane</keyword>
<dbReference type="InterPro" id="IPR051461">
    <property type="entry name" value="UPF0750_membrane"/>
</dbReference>
<feature type="transmembrane region" description="Helical" evidence="6">
    <location>
        <begin position="179"/>
        <end position="203"/>
    </location>
</feature>
<keyword evidence="2" id="KW-1003">Cell membrane</keyword>
<evidence type="ECO:0000256" key="5">
    <source>
        <dbReference type="ARBA" id="ARBA00023136"/>
    </source>
</evidence>
<organism evidence="8 9">
    <name type="scientific">Christensenella hongkongensis</name>
    <dbReference type="NCBI Taxonomy" id="270498"/>
    <lineage>
        <taxon>Bacteria</taxon>
        <taxon>Bacillati</taxon>
        <taxon>Bacillota</taxon>
        <taxon>Clostridia</taxon>
        <taxon>Christensenellales</taxon>
        <taxon>Christensenellaceae</taxon>
        <taxon>Christensenella</taxon>
    </lineage>
</organism>